<feature type="domain" description="AMP-binding enzyme C-terminal" evidence="3">
    <location>
        <begin position="1331"/>
        <end position="1437"/>
    </location>
</feature>
<feature type="domain" description="AMP-dependent synthetase/ligase" evidence="2">
    <location>
        <begin position="848"/>
        <end position="1161"/>
    </location>
</feature>
<dbReference type="InterPro" id="IPR045851">
    <property type="entry name" value="AMP-bd_C_sf"/>
</dbReference>
<dbReference type="GO" id="GO:0005829">
    <property type="term" value="C:cytosol"/>
    <property type="evidence" value="ECO:0007669"/>
    <property type="project" value="TreeGrafter"/>
</dbReference>
<evidence type="ECO:0000313" key="5">
    <source>
        <dbReference type="EMBL" id="SGZ54403.1"/>
    </source>
</evidence>
<protein>
    <submittedName>
        <fullName evidence="5">CIC11C00000004039</fullName>
    </submittedName>
</protein>
<dbReference type="Pfam" id="PF23024">
    <property type="entry name" value="AMP-dom_DIP2-like"/>
    <property type="match status" value="1"/>
</dbReference>
<accession>A0A1L0BT16</accession>
<reference evidence="5 6" key="1">
    <citation type="submission" date="2016-10" db="EMBL/GenBank/DDBJ databases">
        <authorList>
            <person name="de Groot N.N."/>
        </authorList>
    </citation>
    <scope>NUCLEOTIDE SEQUENCE [LARGE SCALE GENOMIC DNA]</scope>
    <source>
        <strain evidence="5 6">CBS 141442</strain>
    </source>
</reference>
<dbReference type="Gene3D" id="3.40.50.12780">
    <property type="entry name" value="N-terminal domain of ligase-like"/>
    <property type="match status" value="2"/>
</dbReference>
<dbReference type="Pfam" id="PF00501">
    <property type="entry name" value="AMP-binding"/>
    <property type="match status" value="2"/>
</dbReference>
<dbReference type="InterPro" id="IPR042099">
    <property type="entry name" value="ANL_N_sf"/>
</dbReference>
<gene>
    <name evidence="5" type="ORF">SAMEA4029010_CIC11G00000004039</name>
</gene>
<evidence type="ECO:0000259" key="3">
    <source>
        <dbReference type="Pfam" id="PF23024"/>
    </source>
</evidence>
<dbReference type="SUPFAM" id="SSF56801">
    <property type="entry name" value="Acetyl-CoA synthetase-like"/>
    <property type="match status" value="2"/>
</dbReference>
<dbReference type="PANTHER" id="PTHR22754:SF32">
    <property type="entry name" value="DISCO-INTERACTING PROTEIN 2"/>
    <property type="match status" value="1"/>
</dbReference>
<dbReference type="OrthoDB" id="69964at2759"/>
<dbReference type="InterPro" id="IPR025110">
    <property type="entry name" value="AMP-bd_C"/>
</dbReference>
<dbReference type="PANTHER" id="PTHR22754">
    <property type="entry name" value="DISCO-INTERACTING PROTEIN 2 DIP2 -RELATED"/>
    <property type="match status" value="1"/>
</dbReference>
<dbReference type="InterPro" id="IPR056881">
    <property type="entry name" value="Mug62_dom"/>
</dbReference>
<keyword evidence="1" id="KW-1133">Transmembrane helix</keyword>
<evidence type="ECO:0000313" key="6">
    <source>
        <dbReference type="Proteomes" id="UP000182334"/>
    </source>
</evidence>
<dbReference type="Pfam" id="PF24919">
    <property type="entry name" value="Mug62"/>
    <property type="match status" value="1"/>
</dbReference>
<evidence type="ECO:0000259" key="4">
    <source>
        <dbReference type="Pfam" id="PF24919"/>
    </source>
</evidence>
<evidence type="ECO:0000256" key="1">
    <source>
        <dbReference type="SAM" id="Phobius"/>
    </source>
</evidence>
<feature type="transmembrane region" description="Helical" evidence="1">
    <location>
        <begin position="325"/>
        <end position="347"/>
    </location>
</feature>
<evidence type="ECO:0000259" key="2">
    <source>
        <dbReference type="Pfam" id="PF00501"/>
    </source>
</evidence>
<keyword evidence="1" id="KW-0472">Membrane</keyword>
<dbReference type="STRING" id="45354.A0A1L0BT16"/>
<feature type="domain" description="AMP-dependent synthetase/ligase" evidence="2">
    <location>
        <begin position="108"/>
        <end position="373"/>
    </location>
</feature>
<dbReference type="Gene3D" id="3.30.300.30">
    <property type="match status" value="1"/>
</dbReference>
<organism evidence="5 6">
    <name type="scientific">Sungouiella intermedia</name>
    <dbReference type="NCBI Taxonomy" id="45354"/>
    <lineage>
        <taxon>Eukaryota</taxon>
        <taxon>Fungi</taxon>
        <taxon>Dikarya</taxon>
        <taxon>Ascomycota</taxon>
        <taxon>Saccharomycotina</taxon>
        <taxon>Pichiomycetes</taxon>
        <taxon>Metschnikowiaceae</taxon>
        <taxon>Sungouiella</taxon>
    </lineage>
</organism>
<keyword evidence="1" id="KW-0812">Transmembrane</keyword>
<dbReference type="Proteomes" id="UP000182334">
    <property type="component" value="Chromosome IV"/>
</dbReference>
<dbReference type="InterPro" id="IPR000873">
    <property type="entry name" value="AMP-dep_synth/lig_dom"/>
</dbReference>
<proteinExistence type="predicted"/>
<sequence>MNIGTGQQQVKAAEPMGFPVAPAYGNQDYPPDMIILLQKLEEDFANKTIDQWSYINRREEIIKLVNRLKEKKNNIQLQPEQLEDILLPRKLLDFNTFAKQSLMSILRERAAAYKTEMAFLVLDSRGKELHTISWEKLYLKSVKVANELKHRPHLSPNDPVVLFYKDLDVCEFTVALFGCFMANLTAIPIHQDITLTEMFDIIKSTGSSLVLMSDSIYKEFEKLSAVNQITWPSKVSRLRTTDLGSARKSEQENVFGRNKKDIDIKNDLAYVEFSRSPVGELRGIALSHRTILHQMNCLDMSLLSLPNAGDPLKQPVGSARRSRRVFLATIDIRISIGLIMGIMFTIYSGNMLVWAPPKVMDVSGLYANIVSRCRANLLLADFLGLKRVTYDYQQNPNLTRYYLKTQRVDFSTIKWVLINALTVDGEFIDVMTERYLKPLGCQHARNAINPILTLSEYGGMVISTRDWLGGTENLGLDASMKYNDELSSVIIDKEALSRNIVRVVETNPVESDDHGSDTLRVDAFGYPLPDATLAVVNPELSTLVFKGELGEIWIDSPCLSGGFYGLKKESKLIFHAKCRDANGILEQDFLRTGLLGFTFNGKVYILGLYEDRIRQRVSWMDQKHFKSLNKEFVVDSGRRYHYSSHLLATLANEVKEVYDCTIFDIFIGNEYLPVAIVEAEVIRKVLDEPDTNNPGGVKSKDKYDYSTSPLNELVLNAIAQKCFDTLHKRHQLRLFCVVVVDCDTLPKILRSGGVEIANMLCKKKFLEGSLKSDFVKFFVRQSISMIPHGEDLLGGIWSPFASQLRNSSLQRFPAQFSTIDYREKTYDDRTKAPLTDFKSIIDILKFRVANSADSIAFQNIDTNGKSSSKPLTWKKFEIRIYAVCQYLIEKTSVRAGQYVILMYSLSEEFIIALYACLMCGIIPIPILPFDSNRVGEDFPAFAGVVKDFDVREVFVNDEVEKFMKNGPVADALKRLNHMKPLRMKNTSKITKVSNVASLNSKIAKYQAEAKYRDENTIALTWCNFTSDHYRVGATLTHSNIIHVCKVFKETCNLSSKSAIVGCVRHASGIGFIQSALLGVFLGTTTYLSSPVNFAENPLAFFLALSRYKVKDVFVTEQMLKYALSKFTPKGFNLASLKNMMISTENRVEVDLLRRIASNFQPTKLSAASMSAVYYNCFNPIVSTRSYMSVAPVDLYLDPIALRQGYVSIVNQAEYPNALRIQDSGMVPVCTEIAIVNPETRKVCREGEFGEIWVCSEANLAGFTNGPKGPPDNFCQKQFFGKIVDGNPEMTYLRTGDLGFLHHISISRNSNVGKDAQQITSFQPLFVLGKISDTFEILGLHHFPIDIEATIESCHPDMYKNGSCIFKCSEYTVIVCETKRTRNFASLVPLIVNTIYSKHHLVVDIVSFIKKGEFPISRLGTKQRTRIVDAWAQGVIPLAVQYGVNYGESSMIKLIKEIDEVARDNPITGLRNPAQSYYDNVVENVFDEDGPPLHLNAGDEPYGHKAMFEMASHESEE</sequence>
<dbReference type="EMBL" id="LT635759">
    <property type="protein sequence ID" value="SGZ54403.1"/>
    <property type="molecule type" value="Genomic_DNA"/>
</dbReference>
<feature type="domain" description="Meiotically up-regulated gene 62 protein-like alpha-beta" evidence="4">
    <location>
        <begin position="609"/>
        <end position="787"/>
    </location>
</feature>
<keyword evidence="6" id="KW-1185">Reference proteome</keyword>
<name>A0A1L0BT16_9ASCO</name>